<feature type="transmembrane region" description="Helical" evidence="1">
    <location>
        <begin position="12"/>
        <end position="31"/>
    </location>
</feature>
<evidence type="ECO:0000256" key="1">
    <source>
        <dbReference type="SAM" id="Phobius"/>
    </source>
</evidence>
<keyword evidence="1" id="KW-1133">Transmembrane helix</keyword>
<protein>
    <submittedName>
        <fullName evidence="2">Uncharacterized protein</fullName>
    </submittedName>
</protein>
<sequence>MPKLDEAKERLGLLKFWLGIFVATFIAIGGWCATNYKIFQDTIPLFVLAAFAEIILLSLIKYTNSKIKLILKEIRDLKK</sequence>
<name>A0A7S9RHU9_9BACT</name>
<dbReference type="AlphaFoldDB" id="A0A7S9RHU9"/>
<feature type="transmembrane region" description="Helical" evidence="1">
    <location>
        <begin position="43"/>
        <end position="62"/>
    </location>
</feature>
<evidence type="ECO:0000313" key="2">
    <source>
        <dbReference type="EMBL" id="QPH92098.1"/>
    </source>
</evidence>
<accession>A0A7S9RHU9</accession>
<dbReference type="RefSeq" id="WP_103620617.1">
    <property type="nucleotide sequence ID" value="NZ_CP049266.1"/>
</dbReference>
<reference evidence="2 3" key="1">
    <citation type="journal article" date="2018" name="Emerg. Microbes Infect.">
        <title>Genomic analysis of oral Campylobacter concisus strains identified a potential bacterial molecular marker associated with active Crohn's disease.</title>
        <authorList>
            <person name="Liu F."/>
            <person name="Ma R."/>
            <person name="Tay C.Y.A."/>
            <person name="Octavia S."/>
            <person name="Lan R."/>
            <person name="Chung H.K.L."/>
            <person name="Riordan S.M."/>
            <person name="Grimm M.C."/>
            <person name="Leong R.W."/>
            <person name="Tanaka M.M."/>
            <person name="Connor S."/>
            <person name="Zhang L."/>
        </authorList>
    </citation>
    <scope>NUCLEOTIDE SEQUENCE [LARGE SCALE GENOMIC DNA]</scope>
    <source>
        <strain evidence="2 3">P1CDO3</strain>
    </source>
</reference>
<dbReference type="Proteomes" id="UP000594404">
    <property type="component" value="Chromosome"/>
</dbReference>
<organism evidence="2 3">
    <name type="scientific">Campylobacter concisus</name>
    <dbReference type="NCBI Taxonomy" id="199"/>
    <lineage>
        <taxon>Bacteria</taxon>
        <taxon>Pseudomonadati</taxon>
        <taxon>Campylobacterota</taxon>
        <taxon>Epsilonproteobacteria</taxon>
        <taxon>Campylobacterales</taxon>
        <taxon>Campylobacteraceae</taxon>
        <taxon>Campylobacter</taxon>
    </lineage>
</organism>
<gene>
    <name evidence="2" type="ORF">CVT01_06150</name>
</gene>
<proteinExistence type="predicted"/>
<evidence type="ECO:0000313" key="3">
    <source>
        <dbReference type="Proteomes" id="UP000594404"/>
    </source>
</evidence>
<dbReference type="EMBL" id="CP049266">
    <property type="protein sequence ID" value="QPH92098.1"/>
    <property type="molecule type" value="Genomic_DNA"/>
</dbReference>
<keyword evidence="1" id="KW-0812">Transmembrane</keyword>
<keyword evidence="1" id="KW-0472">Membrane</keyword>